<dbReference type="EMBL" id="JBEDNQ010000008">
    <property type="protein sequence ID" value="MEQ3552726.1"/>
    <property type="molecule type" value="Genomic_DNA"/>
</dbReference>
<dbReference type="InterPro" id="IPR036704">
    <property type="entry name" value="RraA/RraA-like_sf"/>
</dbReference>
<evidence type="ECO:0000256" key="1">
    <source>
        <dbReference type="ARBA" id="ARBA00001342"/>
    </source>
</evidence>
<evidence type="ECO:0000256" key="4">
    <source>
        <dbReference type="ARBA" id="ARBA00011233"/>
    </source>
</evidence>
<dbReference type="SUPFAM" id="SSF89562">
    <property type="entry name" value="RraA-like"/>
    <property type="match status" value="1"/>
</dbReference>
<dbReference type="CDD" id="cd16841">
    <property type="entry name" value="RraA_family"/>
    <property type="match status" value="1"/>
</dbReference>
<comment type="subunit">
    <text evidence="4">Homotrimer.</text>
</comment>
<dbReference type="PANTHER" id="PTHR33254:SF4">
    <property type="entry name" value="4-HYDROXY-4-METHYL-2-OXOGLUTARATE ALDOLASE 3-RELATED"/>
    <property type="match status" value="1"/>
</dbReference>
<keyword evidence="14" id="KW-1185">Reference proteome</keyword>
<evidence type="ECO:0000313" key="13">
    <source>
        <dbReference type="EMBL" id="MEQ3552726.1"/>
    </source>
</evidence>
<comment type="caution">
    <text evidence="13">The sequence shown here is derived from an EMBL/GenBank/DDBJ whole genome shotgun (WGS) entry which is preliminary data.</text>
</comment>
<evidence type="ECO:0000256" key="3">
    <source>
        <dbReference type="ARBA" id="ARBA00008621"/>
    </source>
</evidence>
<comment type="catalytic activity">
    <reaction evidence="12">
        <text>oxaloacetate + H(+) = pyruvate + CO2</text>
        <dbReference type="Rhea" id="RHEA:15641"/>
        <dbReference type="ChEBI" id="CHEBI:15361"/>
        <dbReference type="ChEBI" id="CHEBI:15378"/>
        <dbReference type="ChEBI" id="CHEBI:16452"/>
        <dbReference type="ChEBI" id="CHEBI:16526"/>
        <dbReference type="EC" id="4.1.1.112"/>
    </reaction>
</comment>
<evidence type="ECO:0000256" key="6">
    <source>
        <dbReference type="ARBA" id="ARBA00012947"/>
    </source>
</evidence>
<sequence length="232" mass="24940">MTTTAPQTPKLPDGQDDRAVFSLVRERLYTPVVGDVMDALGLRHQFLPPEIRGITEGAVVVGRAMPVLITDVFAPQAAPFGRLTEALDQLRPGEVYLARNGGEVPAAAWGEILTTVARMRGATGAVLDGFHRDTPKVLEHDWPVFSRGSYAQDAGVRKSVVDYRVPVEIGGTRVAPGDLVFGDRDGVLVVPAEVESEVLERALEKVSAENHVRAAIEGGMSATDAFREFGVL</sequence>
<evidence type="ECO:0000256" key="12">
    <source>
        <dbReference type="ARBA" id="ARBA00047973"/>
    </source>
</evidence>
<comment type="catalytic activity">
    <reaction evidence="1">
        <text>4-hydroxy-4-methyl-2-oxoglutarate = 2 pyruvate</text>
        <dbReference type="Rhea" id="RHEA:22748"/>
        <dbReference type="ChEBI" id="CHEBI:15361"/>
        <dbReference type="ChEBI" id="CHEBI:58276"/>
        <dbReference type="EC" id="4.1.3.17"/>
    </reaction>
</comment>
<accession>A0ABV1KEY6</accession>
<organism evidence="13 14">
    <name type="scientific">Pseudonocardia nematodicida</name>
    <dbReference type="NCBI Taxonomy" id="1206997"/>
    <lineage>
        <taxon>Bacteria</taxon>
        <taxon>Bacillati</taxon>
        <taxon>Actinomycetota</taxon>
        <taxon>Actinomycetes</taxon>
        <taxon>Pseudonocardiales</taxon>
        <taxon>Pseudonocardiaceae</taxon>
        <taxon>Pseudonocardia</taxon>
    </lineage>
</organism>
<evidence type="ECO:0000256" key="2">
    <source>
        <dbReference type="ARBA" id="ARBA00001968"/>
    </source>
</evidence>
<evidence type="ECO:0000256" key="8">
    <source>
        <dbReference type="ARBA" id="ARBA00025046"/>
    </source>
</evidence>
<evidence type="ECO:0000256" key="9">
    <source>
        <dbReference type="ARBA" id="ARBA00029596"/>
    </source>
</evidence>
<name>A0ABV1KEY6_9PSEU</name>
<evidence type="ECO:0000256" key="11">
    <source>
        <dbReference type="ARBA" id="ARBA00032305"/>
    </source>
</evidence>
<comment type="function">
    <text evidence="8">Catalyzes the aldol cleavage of 4-hydroxy-4-methyl-2-oxoglutarate (HMG) into 2 molecules of pyruvate. Also contains a secondary oxaloacetate (OAA) decarboxylase activity due to the common pyruvate enolate transition state formed following C-C bond cleavage in the retro-aldol and decarboxylation reactions.</text>
</comment>
<dbReference type="Proteomes" id="UP001494902">
    <property type="component" value="Unassembled WGS sequence"/>
</dbReference>
<dbReference type="EC" id="4.1.3.17" evidence="5"/>
<gene>
    <name evidence="13" type="ORF">WIS52_19830</name>
</gene>
<dbReference type="InterPro" id="IPR005493">
    <property type="entry name" value="RraA/RraA-like"/>
</dbReference>
<proteinExistence type="inferred from homology"/>
<reference evidence="13 14" key="1">
    <citation type="submission" date="2024-03" db="EMBL/GenBank/DDBJ databases">
        <title>Draft genome sequence of Pseudonocardia nematodicida JCM 31783.</title>
        <authorList>
            <person name="Butdee W."/>
            <person name="Duangmal K."/>
        </authorList>
    </citation>
    <scope>NUCLEOTIDE SEQUENCE [LARGE SCALE GENOMIC DNA]</scope>
    <source>
        <strain evidence="13 14">JCM 31783</strain>
    </source>
</reference>
<evidence type="ECO:0000256" key="5">
    <source>
        <dbReference type="ARBA" id="ARBA00012213"/>
    </source>
</evidence>
<comment type="cofactor">
    <cofactor evidence="2">
        <name>a divalent metal cation</name>
        <dbReference type="ChEBI" id="CHEBI:60240"/>
    </cofactor>
</comment>
<evidence type="ECO:0000313" key="14">
    <source>
        <dbReference type="Proteomes" id="UP001494902"/>
    </source>
</evidence>
<evidence type="ECO:0000256" key="10">
    <source>
        <dbReference type="ARBA" id="ARBA00030169"/>
    </source>
</evidence>
<protein>
    <recommendedName>
        <fullName evidence="7">Putative 4-hydroxy-4-methyl-2-oxoglutarate aldolase</fullName>
        <ecNumber evidence="6">4.1.1.112</ecNumber>
        <ecNumber evidence="5">4.1.3.17</ecNumber>
    </recommendedName>
    <alternativeName>
        <fullName evidence="11">Oxaloacetate decarboxylase</fullName>
    </alternativeName>
    <alternativeName>
        <fullName evidence="9">Regulator of ribonuclease activity homolog</fullName>
    </alternativeName>
    <alternativeName>
        <fullName evidence="10">RraA-like protein</fullName>
    </alternativeName>
</protein>
<dbReference type="Gene3D" id="3.50.30.40">
    <property type="entry name" value="Ribonuclease E inhibitor RraA/RraA-like"/>
    <property type="match status" value="1"/>
</dbReference>
<dbReference type="Pfam" id="PF03737">
    <property type="entry name" value="RraA-like"/>
    <property type="match status" value="1"/>
</dbReference>
<dbReference type="EC" id="4.1.1.112" evidence="6"/>
<dbReference type="PANTHER" id="PTHR33254">
    <property type="entry name" value="4-HYDROXY-4-METHYL-2-OXOGLUTARATE ALDOLASE 3-RELATED"/>
    <property type="match status" value="1"/>
</dbReference>
<comment type="similarity">
    <text evidence="3">Belongs to the class II aldolase/RraA-like family.</text>
</comment>
<evidence type="ECO:0000256" key="7">
    <source>
        <dbReference type="ARBA" id="ARBA00016549"/>
    </source>
</evidence>